<dbReference type="Proteomes" id="UP000825935">
    <property type="component" value="Chromosome 26"/>
</dbReference>
<name>A0A8T2RMZ0_CERRI</name>
<accession>A0A8T2RMZ0</accession>
<reference evidence="1" key="1">
    <citation type="submission" date="2021-08" db="EMBL/GenBank/DDBJ databases">
        <title>WGS assembly of Ceratopteris richardii.</title>
        <authorList>
            <person name="Marchant D.B."/>
            <person name="Chen G."/>
            <person name="Jenkins J."/>
            <person name="Shu S."/>
            <person name="Leebens-Mack J."/>
            <person name="Grimwood J."/>
            <person name="Schmutz J."/>
            <person name="Soltis P."/>
            <person name="Soltis D."/>
            <person name="Chen Z.-H."/>
        </authorList>
    </citation>
    <scope>NUCLEOTIDE SEQUENCE</scope>
    <source>
        <strain evidence="1">Whitten #5841</strain>
        <tissue evidence="1">Leaf</tissue>
    </source>
</reference>
<comment type="caution">
    <text evidence="1">The sequence shown here is derived from an EMBL/GenBank/DDBJ whole genome shotgun (WGS) entry which is preliminary data.</text>
</comment>
<dbReference type="AlphaFoldDB" id="A0A8T2RMZ0"/>
<gene>
    <name evidence="1" type="ORF">KP509_26G040000</name>
</gene>
<evidence type="ECO:0000313" key="1">
    <source>
        <dbReference type="EMBL" id="KAH7296813.1"/>
    </source>
</evidence>
<protein>
    <submittedName>
        <fullName evidence="1">Uncharacterized protein</fullName>
    </submittedName>
</protein>
<proteinExistence type="predicted"/>
<keyword evidence="2" id="KW-1185">Reference proteome</keyword>
<evidence type="ECO:0000313" key="2">
    <source>
        <dbReference type="Proteomes" id="UP000825935"/>
    </source>
</evidence>
<dbReference type="EMBL" id="CM035431">
    <property type="protein sequence ID" value="KAH7296813.1"/>
    <property type="molecule type" value="Genomic_DNA"/>
</dbReference>
<organism evidence="1 2">
    <name type="scientific">Ceratopteris richardii</name>
    <name type="common">Triangle waterfern</name>
    <dbReference type="NCBI Taxonomy" id="49495"/>
    <lineage>
        <taxon>Eukaryota</taxon>
        <taxon>Viridiplantae</taxon>
        <taxon>Streptophyta</taxon>
        <taxon>Embryophyta</taxon>
        <taxon>Tracheophyta</taxon>
        <taxon>Polypodiopsida</taxon>
        <taxon>Polypodiidae</taxon>
        <taxon>Polypodiales</taxon>
        <taxon>Pteridineae</taxon>
        <taxon>Pteridaceae</taxon>
        <taxon>Parkerioideae</taxon>
        <taxon>Ceratopteris</taxon>
    </lineage>
</organism>
<sequence length="120" mass="13983">MSLSIPLDMIFLHVQLFSESEGTLPFWMIATSCRSPHQAFRLTTLFDVSLGRISGTINLLRHTRRWRGQCFHLSPLRIVRQVLRMDLSNVKVSRSERNSKSLLHVHRFQYIITCSLAFLL</sequence>